<dbReference type="GO" id="GO:0000785">
    <property type="term" value="C:chromatin"/>
    <property type="evidence" value="ECO:0007669"/>
    <property type="project" value="TreeGrafter"/>
</dbReference>
<proteinExistence type="predicted"/>
<feature type="region of interest" description="Disordered" evidence="8">
    <location>
        <begin position="35"/>
        <end position="132"/>
    </location>
</feature>
<feature type="region of interest" description="Disordered" evidence="8">
    <location>
        <begin position="259"/>
        <end position="279"/>
    </location>
</feature>
<evidence type="ECO:0000256" key="6">
    <source>
        <dbReference type="ARBA" id="ARBA00023242"/>
    </source>
</evidence>
<feature type="compositionally biased region" description="Polar residues" evidence="8">
    <location>
        <begin position="957"/>
        <end position="966"/>
    </location>
</feature>
<feature type="domain" description="C2H2-type" evidence="9">
    <location>
        <begin position="752"/>
        <end position="779"/>
    </location>
</feature>
<dbReference type="PANTHER" id="PTHR40626">
    <property type="entry name" value="MIP31509P"/>
    <property type="match status" value="1"/>
</dbReference>
<dbReference type="HOGENOM" id="CLU_252084_0_0_1"/>
<dbReference type="Proteomes" id="UP000016929">
    <property type="component" value="Unassembled WGS sequence"/>
</dbReference>
<dbReference type="SMART" id="SM00355">
    <property type="entry name" value="ZnF_C2H2"/>
    <property type="match status" value="4"/>
</dbReference>
<dbReference type="CDD" id="cd12148">
    <property type="entry name" value="fungal_TF_MHR"/>
    <property type="match status" value="2"/>
</dbReference>
<sequence>MSLKRPICRDLFIRLPGGYQLWAMASLKNIMNTDDEHVDSSPGTRSVGLTSRPPSTHSHATTLKHPPPSSSHNNRSDIPVSSMTSSLDDHTSSPKPNINMTSRRRSNASVDSNEFSYQPGPSSHTPMRPFTTGAATGEAHVKLTPITRKISKAKKGVPVHTCNQCPKTFSRAEHLRRHQLSHSAPDLFCPVENCNKTFHRKDLLDRHVQRHEQDGQDVRDPKHSRQGSPKTPSLPPADSAPEPGLKMPEVYRHPRAVTANSSSNMAGSWPSVASTSAPHQAYNPPPTVNNSSDNYPIGPNNYVLHTLPTNDSFVASYSEPRNMSGMSIIASIPEEAPPDLGWPESSMSSSAPTSTFSTPPDNTRRSQFSVPTTNGSWMTATPAYPTTANDITASLDSNTYPGSYSYTDTPPQAYPSVFGDMDLALPGYSEGPSFSTTNQIPIPAVRSMSPSLAVAQSETLLAVSSLPTSDGVFGLGACSSGPSDGSLLSTPDLMPLSLPAATRDSIPTYLETYWEHVHPKNPIIHKHTYEDVPEEETEHVQVLQCAMAALATQYIPNADDRMKGAQLHAHAWQKSKVLKSGQCQYSKLLHFASIMLGFVVESHTHISPLLGSLHFTTGLKNIMNTDDEHVDSSPGTRSVGLTSRPPSTHSHATTLKHPPPSSSHNNRSDIPVSSMTSSLDDHTSSPKPNINMTSRRRSNASVDSNEFSYQPGPSSHTPMRPFTTGAATGEAHVKLTPITRKISKAKKGVPVHTCNQCPKTFSRAEHLRRHQLSHSAPDLFCPVENCNKTFHRKDLLDRHVQRHEQDGQDVRDPKHSRQGSPKTPSLPPADSAPEPGLKMPEVYRHPRAVTANSSSNMAGSWPSVASTSAPHQAYNPPPTVNNSSDNYPIGPNNYVLHTLPTNDSFVASYSEPRNMSGMSIIASIPEEAPPDLGWPESSMSSSAPTSTFSTPPDNTRRSQFSVPTTNGSWMTATPAYPTTANDITASLDSNTYPGSYSYTDTPPQAYPSVFGDMDLALPGYSEGPSFSTTNQIPIPAVRSMSPSLAVAQSETLLAVSSLPTSDGVFGLGACSSGPSDGSLLSTPDLMPLSLPAATRDSIPTYLETYWEHVHPKNPIIHKHTYEDVPEEETEHVQVLQCAMAALATQYIPNADDRMKGAQLHAHAWQKSKVLKSGQCQYSKLLHFASIMLGFVVESHTHISPLLGSLHFTTGFLIITMNLLALRPEVSRLGRAGLLQKLNDDCWLPASSWMSTVHGIINDLSGQSWVFNKKVTDLNIFVEHQRLLGEWCKSSTSAIATVFAARALNIFLNLKASSDQGDDRKGKSNQQQTIHWTDISDYWGVYVCSLICWAFGIEDKQDKDNTKILPKAAKQWILTVADLEPSELQAQNHRNGAQKVVSLVKEALENDCLGGGNILFADAVNVLKQLERGASARSCPAV</sequence>
<evidence type="ECO:0000313" key="11">
    <source>
        <dbReference type="Proteomes" id="UP000016929"/>
    </source>
</evidence>
<feature type="compositionally biased region" description="Polar residues" evidence="8">
    <location>
        <begin position="633"/>
        <end position="653"/>
    </location>
</feature>
<dbReference type="EMBL" id="KB726993">
    <property type="protein sequence ID" value="EMT63620.1"/>
    <property type="molecule type" value="Genomic_DNA"/>
</dbReference>
<keyword evidence="5" id="KW-0862">Zinc</keyword>
<keyword evidence="4 7" id="KW-0863">Zinc-finger</keyword>
<feature type="compositionally biased region" description="Low complexity" evidence="8">
    <location>
        <begin position="937"/>
        <end position="952"/>
    </location>
</feature>
<feature type="region of interest" description="Disordered" evidence="8">
    <location>
        <begin position="208"/>
        <end position="247"/>
    </location>
</feature>
<feature type="region of interest" description="Disordered" evidence="8">
    <location>
        <begin position="851"/>
        <end position="871"/>
    </location>
</feature>
<evidence type="ECO:0000256" key="2">
    <source>
        <dbReference type="ARBA" id="ARBA00022723"/>
    </source>
</evidence>
<accession>N1RMY3</accession>
<evidence type="ECO:0000313" key="10">
    <source>
        <dbReference type="EMBL" id="EMT63620.1"/>
    </source>
</evidence>
<dbReference type="OrthoDB" id="6077919at2759"/>
<evidence type="ECO:0000256" key="5">
    <source>
        <dbReference type="ARBA" id="ARBA00022833"/>
    </source>
</evidence>
<keyword evidence="11" id="KW-1185">Reference proteome</keyword>
<feature type="compositionally biased region" description="Polar residues" evidence="8">
    <location>
        <begin position="851"/>
        <end position="870"/>
    </location>
</feature>
<feature type="compositionally biased region" description="Basic and acidic residues" evidence="8">
    <location>
        <begin position="208"/>
        <end position="223"/>
    </location>
</feature>
<name>N1RMY3_FUSC4</name>
<dbReference type="GO" id="GO:0000978">
    <property type="term" value="F:RNA polymerase II cis-regulatory region sequence-specific DNA binding"/>
    <property type="evidence" value="ECO:0007669"/>
    <property type="project" value="InterPro"/>
</dbReference>
<gene>
    <name evidence="10" type="ORF">FOC4_g10013856</name>
</gene>
<dbReference type="GO" id="GO:0008270">
    <property type="term" value="F:zinc ion binding"/>
    <property type="evidence" value="ECO:0007669"/>
    <property type="project" value="UniProtKB-KW"/>
</dbReference>
<evidence type="ECO:0000256" key="8">
    <source>
        <dbReference type="SAM" id="MobiDB-lite"/>
    </source>
</evidence>
<dbReference type="SUPFAM" id="SSF57667">
    <property type="entry name" value="beta-beta-alpha zinc fingers"/>
    <property type="match status" value="2"/>
</dbReference>
<feature type="region of interest" description="Disordered" evidence="8">
    <location>
        <begin position="931"/>
        <end position="966"/>
    </location>
</feature>
<keyword evidence="2" id="KW-0479">Metal-binding</keyword>
<dbReference type="STRING" id="1229665.N1RMY3"/>
<feature type="region of interest" description="Disordered" evidence="8">
    <location>
        <begin position="800"/>
        <end position="839"/>
    </location>
</feature>
<dbReference type="GO" id="GO:0000981">
    <property type="term" value="F:DNA-binding transcription factor activity, RNA polymerase II-specific"/>
    <property type="evidence" value="ECO:0007669"/>
    <property type="project" value="InterPro"/>
</dbReference>
<feature type="domain" description="C2H2-type" evidence="9">
    <location>
        <begin position="187"/>
        <end position="216"/>
    </location>
</feature>
<feature type="compositionally biased region" description="Polar residues" evidence="8">
    <location>
        <begin position="41"/>
        <end position="61"/>
    </location>
</feature>
<dbReference type="PANTHER" id="PTHR40626:SF30">
    <property type="entry name" value="FINGER DOMAIN PROTEIN, PUTATIVE (AFU_ORTHOLOGUE AFUA_4G13600)-RELATED"/>
    <property type="match status" value="1"/>
</dbReference>
<dbReference type="InterPro" id="IPR036236">
    <property type="entry name" value="Znf_C2H2_sf"/>
</dbReference>
<evidence type="ECO:0000259" key="9">
    <source>
        <dbReference type="PROSITE" id="PS50157"/>
    </source>
</evidence>
<feature type="compositionally biased region" description="Polar residues" evidence="8">
    <location>
        <begin position="685"/>
        <end position="717"/>
    </location>
</feature>
<keyword evidence="6" id="KW-0539">Nucleus</keyword>
<keyword evidence="3" id="KW-0677">Repeat</keyword>
<organism evidence="10 11">
    <name type="scientific">Fusarium oxysporum f. sp. cubense (strain race 4)</name>
    <name type="common">Panama disease fungus</name>
    <dbReference type="NCBI Taxonomy" id="2502994"/>
    <lineage>
        <taxon>Eukaryota</taxon>
        <taxon>Fungi</taxon>
        <taxon>Dikarya</taxon>
        <taxon>Ascomycota</taxon>
        <taxon>Pezizomycotina</taxon>
        <taxon>Sordariomycetes</taxon>
        <taxon>Hypocreomycetidae</taxon>
        <taxon>Hypocreales</taxon>
        <taxon>Nectriaceae</taxon>
        <taxon>Fusarium</taxon>
        <taxon>Fusarium oxysporum species complex</taxon>
    </lineage>
</organism>
<reference evidence="11" key="2">
    <citation type="journal article" date="2014" name="PLoS ONE">
        <title>Genome and Transcriptome Analysis of the Fungal Pathogen Fusarium oxysporum f. sp. cubense Causing Banana Vascular Wilt Disease.</title>
        <authorList>
            <person name="Guo L."/>
            <person name="Han L."/>
            <person name="Yang L."/>
            <person name="Zeng H."/>
            <person name="Fan D."/>
            <person name="Zhu Y."/>
            <person name="Feng Y."/>
            <person name="Wang G."/>
            <person name="Peng C."/>
            <person name="Jiang X."/>
            <person name="Zhou D."/>
            <person name="Ni P."/>
            <person name="Liang C."/>
            <person name="Liu L."/>
            <person name="Wang J."/>
            <person name="Mao C."/>
            <person name="Fang X."/>
            <person name="Peng M."/>
            <person name="Huang J."/>
        </authorList>
    </citation>
    <scope>NUCLEOTIDE SEQUENCE [LARGE SCALE GENOMIC DNA]</scope>
    <source>
        <strain evidence="11">race 4</strain>
    </source>
</reference>
<dbReference type="InterPro" id="IPR013087">
    <property type="entry name" value="Znf_C2H2_type"/>
</dbReference>
<feature type="compositionally biased region" description="Polar residues" evidence="8">
    <location>
        <begin position="365"/>
        <end position="374"/>
    </location>
</feature>
<evidence type="ECO:0000256" key="4">
    <source>
        <dbReference type="ARBA" id="ARBA00022771"/>
    </source>
</evidence>
<dbReference type="PROSITE" id="PS50157">
    <property type="entry name" value="ZINC_FINGER_C2H2_2"/>
    <property type="match status" value="4"/>
</dbReference>
<feature type="region of interest" description="Disordered" evidence="8">
    <location>
        <begin position="339"/>
        <end position="374"/>
    </location>
</feature>
<feature type="compositionally biased region" description="Polar residues" evidence="8">
    <location>
        <begin position="93"/>
        <end position="125"/>
    </location>
</feature>
<comment type="subcellular location">
    <subcellularLocation>
        <location evidence="1">Nucleus</location>
    </subcellularLocation>
</comment>
<dbReference type="PROSITE" id="PS00028">
    <property type="entry name" value="ZINC_FINGER_C2H2_1"/>
    <property type="match status" value="4"/>
</dbReference>
<dbReference type="Pfam" id="PF00096">
    <property type="entry name" value="zf-C2H2"/>
    <property type="match status" value="2"/>
</dbReference>
<evidence type="ECO:0000256" key="7">
    <source>
        <dbReference type="PROSITE-ProRule" id="PRU00042"/>
    </source>
</evidence>
<evidence type="ECO:0000256" key="3">
    <source>
        <dbReference type="ARBA" id="ARBA00022737"/>
    </source>
</evidence>
<feature type="compositionally biased region" description="Polar residues" evidence="8">
    <location>
        <begin position="259"/>
        <end position="278"/>
    </location>
</feature>
<reference evidence="11" key="1">
    <citation type="submission" date="2012-09" db="EMBL/GenBank/DDBJ databases">
        <title>Genome sequencing and comparative transcriptomics of race 1 and race 4 of banana pathogen: Fusarium oxysporum f. sp. cubense.</title>
        <authorList>
            <person name="Fang X."/>
            <person name="Huang J."/>
        </authorList>
    </citation>
    <scope>NUCLEOTIDE SEQUENCE [LARGE SCALE GENOMIC DNA]</scope>
    <source>
        <strain evidence="11">race 4</strain>
    </source>
</reference>
<feature type="compositionally biased region" description="Low complexity" evidence="8">
    <location>
        <begin position="345"/>
        <end position="360"/>
    </location>
</feature>
<feature type="region of interest" description="Disordered" evidence="8">
    <location>
        <begin position="626"/>
        <end position="724"/>
    </location>
</feature>
<dbReference type="Gene3D" id="3.30.160.60">
    <property type="entry name" value="Classic Zinc Finger"/>
    <property type="match status" value="2"/>
</dbReference>
<feature type="compositionally biased region" description="Basic and acidic residues" evidence="8">
    <location>
        <begin position="800"/>
        <end position="815"/>
    </location>
</feature>
<protein>
    <submittedName>
        <fullName evidence="10">Zinc finger protein zas1</fullName>
    </submittedName>
</protein>
<dbReference type="GO" id="GO:0005634">
    <property type="term" value="C:nucleus"/>
    <property type="evidence" value="ECO:0007669"/>
    <property type="project" value="UniProtKB-SubCell"/>
</dbReference>
<feature type="domain" description="C2H2-type" evidence="9">
    <location>
        <begin position="779"/>
        <end position="808"/>
    </location>
</feature>
<dbReference type="InterPro" id="IPR051059">
    <property type="entry name" value="VerF-like"/>
</dbReference>
<evidence type="ECO:0000256" key="1">
    <source>
        <dbReference type="ARBA" id="ARBA00004123"/>
    </source>
</evidence>
<feature type="domain" description="C2H2-type" evidence="9">
    <location>
        <begin position="160"/>
        <end position="187"/>
    </location>
</feature>